<sequence>MDIKYDSMKNLSHIVREHNKDPRLNTLGATAITSETELVWRKNIDDVSYTIHLSLPMKRVRDLKGRMQLLYGSVIFI</sequence>
<name>A0AAW0IUM2_QUESU</name>
<accession>A0AAW0IUM2</accession>
<protein>
    <submittedName>
        <fullName evidence="1">Uncharacterized protein</fullName>
    </submittedName>
</protein>
<comment type="caution">
    <text evidence="1">The sequence shown here is derived from an EMBL/GenBank/DDBJ whole genome shotgun (WGS) entry which is preliminary data.</text>
</comment>
<organism evidence="1 2">
    <name type="scientific">Quercus suber</name>
    <name type="common">Cork oak</name>
    <dbReference type="NCBI Taxonomy" id="58331"/>
    <lineage>
        <taxon>Eukaryota</taxon>
        <taxon>Viridiplantae</taxon>
        <taxon>Streptophyta</taxon>
        <taxon>Embryophyta</taxon>
        <taxon>Tracheophyta</taxon>
        <taxon>Spermatophyta</taxon>
        <taxon>Magnoliopsida</taxon>
        <taxon>eudicotyledons</taxon>
        <taxon>Gunneridae</taxon>
        <taxon>Pentapetalae</taxon>
        <taxon>rosids</taxon>
        <taxon>fabids</taxon>
        <taxon>Fagales</taxon>
        <taxon>Fagaceae</taxon>
        <taxon>Quercus</taxon>
    </lineage>
</organism>
<dbReference type="Proteomes" id="UP000237347">
    <property type="component" value="Unassembled WGS sequence"/>
</dbReference>
<proteinExistence type="predicted"/>
<evidence type="ECO:0000313" key="2">
    <source>
        <dbReference type="Proteomes" id="UP000237347"/>
    </source>
</evidence>
<dbReference type="EMBL" id="PKMF04000847">
    <property type="protein sequence ID" value="KAK7818012.1"/>
    <property type="molecule type" value="Genomic_DNA"/>
</dbReference>
<gene>
    <name evidence="1" type="ORF">CFP56_041855</name>
</gene>
<reference evidence="1 2" key="1">
    <citation type="journal article" date="2018" name="Sci. Data">
        <title>The draft genome sequence of cork oak.</title>
        <authorList>
            <person name="Ramos A.M."/>
            <person name="Usie A."/>
            <person name="Barbosa P."/>
            <person name="Barros P.M."/>
            <person name="Capote T."/>
            <person name="Chaves I."/>
            <person name="Simoes F."/>
            <person name="Abreu I."/>
            <person name="Carrasquinho I."/>
            <person name="Faro C."/>
            <person name="Guimaraes J.B."/>
            <person name="Mendonca D."/>
            <person name="Nobrega F."/>
            <person name="Rodrigues L."/>
            <person name="Saibo N.J.M."/>
            <person name="Varela M.C."/>
            <person name="Egas C."/>
            <person name="Matos J."/>
            <person name="Miguel C.M."/>
            <person name="Oliveira M.M."/>
            <person name="Ricardo C.P."/>
            <person name="Goncalves S."/>
        </authorList>
    </citation>
    <scope>NUCLEOTIDE SEQUENCE [LARGE SCALE GENOMIC DNA]</scope>
    <source>
        <strain evidence="2">cv. HL8</strain>
    </source>
</reference>
<dbReference type="AlphaFoldDB" id="A0AAW0IUM2"/>
<keyword evidence="2" id="KW-1185">Reference proteome</keyword>
<evidence type="ECO:0000313" key="1">
    <source>
        <dbReference type="EMBL" id="KAK7818012.1"/>
    </source>
</evidence>